<dbReference type="InterPro" id="IPR002109">
    <property type="entry name" value="Glutaredoxin"/>
</dbReference>
<dbReference type="EMBL" id="JBBNAG010000002">
    <property type="protein sequence ID" value="KAK9156763.1"/>
    <property type="molecule type" value="Genomic_DNA"/>
</dbReference>
<dbReference type="PANTHER" id="PTHR45669">
    <property type="entry name" value="GLUTAREDOXIN DOMAIN-CONTAINING CYSTEINE-RICH PROTEIN CG12206-RELATED"/>
    <property type="match status" value="1"/>
</dbReference>
<organism evidence="3 4">
    <name type="scientific">Stephania cephalantha</name>
    <dbReference type="NCBI Taxonomy" id="152367"/>
    <lineage>
        <taxon>Eukaryota</taxon>
        <taxon>Viridiplantae</taxon>
        <taxon>Streptophyta</taxon>
        <taxon>Embryophyta</taxon>
        <taxon>Tracheophyta</taxon>
        <taxon>Spermatophyta</taxon>
        <taxon>Magnoliopsida</taxon>
        <taxon>Ranunculales</taxon>
        <taxon>Menispermaceae</taxon>
        <taxon>Menispermoideae</taxon>
        <taxon>Cissampelideae</taxon>
        <taxon>Stephania</taxon>
    </lineage>
</organism>
<dbReference type="PROSITE" id="PS51354">
    <property type="entry name" value="GLUTAREDOXIN_2"/>
    <property type="match status" value="1"/>
</dbReference>
<sequence>MGGCVSTKLYKTQQPNPDSLFDNADFGAARHIVSLTSTTYGFLKLDSSLEHRRTPFRDERTEFPNPPHIDLRNPDPGVYDPEIINAWELMRDLDDEFGFSKSPKLMNSTTSSTSSKKQTRFSGKENKPRMVEFESRSAAAAAQHVSKPFTSIENNLQKVPNYLKQISIKSSTVPLDVKIDSFRSDTAFLTPKQGFSPLFDPELLTSFEIELDQEREQIKNMVSPPPEKSKHGETECTLLELFEKKTPPPGGENVVVMYTTTLRGIRKTYEDCNRLRSLIESHDVYMIERDVSMDSGFREELRALMGGE</sequence>
<dbReference type="AlphaFoldDB" id="A0AAP0KQB0"/>
<reference evidence="3 4" key="1">
    <citation type="submission" date="2024-01" db="EMBL/GenBank/DDBJ databases">
        <title>Genome assemblies of Stephania.</title>
        <authorList>
            <person name="Yang L."/>
        </authorList>
    </citation>
    <scope>NUCLEOTIDE SEQUENCE [LARGE SCALE GENOMIC DNA]</scope>
    <source>
        <strain evidence="3">JXDWG</strain>
        <tissue evidence="3">Leaf</tissue>
    </source>
</reference>
<proteinExistence type="predicted"/>
<dbReference type="Pfam" id="PF00462">
    <property type="entry name" value="Glutaredoxin"/>
    <property type="match status" value="1"/>
</dbReference>
<gene>
    <name evidence="3" type="ORF">Scep_003337</name>
</gene>
<dbReference type="SUPFAM" id="SSF52833">
    <property type="entry name" value="Thioredoxin-like"/>
    <property type="match status" value="1"/>
</dbReference>
<dbReference type="PANTHER" id="PTHR45669:SF12">
    <property type="entry name" value="EMB|CAB85507.1"/>
    <property type="match status" value="1"/>
</dbReference>
<feature type="domain" description="Glutaredoxin" evidence="2">
    <location>
        <begin position="255"/>
        <end position="306"/>
    </location>
</feature>
<comment type="caution">
    <text evidence="3">The sequence shown here is derived from an EMBL/GenBank/DDBJ whole genome shotgun (WGS) entry which is preliminary data.</text>
</comment>
<evidence type="ECO:0000313" key="4">
    <source>
        <dbReference type="Proteomes" id="UP001419268"/>
    </source>
</evidence>
<dbReference type="Proteomes" id="UP001419268">
    <property type="component" value="Unassembled WGS sequence"/>
</dbReference>
<evidence type="ECO:0000313" key="3">
    <source>
        <dbReference type="EMBL" id="KAK9156763.1"/>
    </source>
</evidence>
<feature type="region of interest" description="Disordered" evidence="1">
    <location>
        <begin position="104"/>
        <end position="129"/>
    </location>
</feature>
<dbReference type="InterPro" id="IPR036249">
    <property type="entry name" value="Thioredoxin-like_sf"/>
</dbReference>
<keyword evidence="4" id="KW-1185">Reference proteome</keyword>
<accession>A0AAP0KQB0</accession>
<protein>
    <recommendedName>
        <fullName evidence="2">Glutaredoxin domain-containing protein</fullName>
    </recommendedName>
</protein>
<evidence type="ECO:0000259" key="2">
    <source>
        <dbReference type="Pfam" id="PF00462"/>
    </source>
</evidence>
<name>A0AAP0KQB0_9MAGN</name>
<evidence type="ECO:0000256" key="1">
    <source>
        <dbReference type="SAM" id="MobiDB-lite"/>
    </source>
</evidence>